<feature type="domain" description="SMODS and SLOG-associating 2TM effector" evidence="2">
    <location>
        <begin position="172"/>
        <end position="294"/>
    </location>
</feature>
<dbReference type="Pfam" id="PF18181">
    <property type="entry name" value="SLATT_1"/>
    <property type="match status" value="1"/>
</dbReference>
<evidence type="ECO:0000256" key="1">
    <source>
        <dbReference type="SAM" id="Phobius"/>
    </source>
</evidence>
<reference evidence="4 5" key="1">
    <citation type="submission" date="2020-05" db="EMBL/GenBank/DDBJ databases">
        <title>Genome sequencing of Spirosoma sp. TS118.</title>
        <authorList>
            <person name="Lee J.-H."/>
            <person name="Jeong S."/>
            <person name="Zhao L."/>
            <person name="Jung J.-H."/>
            <person name="Kim M.-K."/>
            <person name="Lim S."/>
        </authorList>
    </citation>
    <scope>NUCLEOTIDE SEQUENCE [LARGE SCALE GENOMIC DNA]</scope>
    <source>
        <strain evidence="4 5">TS118</strain>
    </source>
</reference>
<feature type="transmembrane region" description="Helical" evidence="1">
    <location>
        <begin position="223"/>
        <end position="241"/>
    </location>
</feature>
<dbReference type="NCBIfam" id="NF033610">
    <property type="entry name" value="SLATT_3"/>
    <property type="match status" value="1"/>
</dbReference>
<keyword evidence="1" id="KW-0472">Membrane</keyword>
<proteinExistence type="predicted"/>
<accession>A0A6M5Y5N1</accession>
<dbReference type="NCBIfam" id="NF033634">
    <property type="entry name" value="SLATT_1"/>
    <property type="match status" value="1"/>
</dbReference>
<gene>
    <name evidence="4" type="ORF">HNV11_06730</name>
</gene>
<keyword evidence="1" id="KW-0812">Transmembrane</keyword>
<dbReference type="EMBL" id="CP053435">
    <property type="protein sequence ID" value="QJW89105.1"/>
    <property type="molecule type" value="Genomic_DNA"/>
</dbReference>
<dbReference type="RefSeq" id="WP_171738943.1">
    <property type="nucleotide sequence ID" value="NZ_CP053435.1"/>
</dbReference>
<evidence type="ECO:0000259" key="3">
    <source>
        <dbReference type="Pfam" id="PF18184"/>
    </source>
</evidence>
<evidence type="ECO:0000313" key="5">
    <source>
        <dbReference type="Proteomes" id="UP000502756"/>
    </source>
</evidence>
<dbReference type="InterPro" id="IPR040884">
    <property type="entry name" value="SLATT_1"/>
</dbReference>
<dbReference type="Proteomes" id="UP000502756">
    <property type="component" value="Chromosome"/>
</dbReference>
<dbReference type="Pfam" id="PF18184">
    <property type="entry name" value="SLATT_3"/>
    <property type="match status" value="1"/>
</dbReference>
<evidence type="ECO:0000313" key="4">
    <source>
        <dbReference type="EMBL" id="QJW89105.1"/>
    </source>
</evidence>
<sequence>MNSLPKIAEKDFTSFYVASDSASKKAQSDYVSIIAVDLISMLIASAIATYNYQSEQSKKILYIISGTLLLLSLVLTVVLLSKKFEDIWYQGRALAESCKTLTWRFMMRSELFEDTVPLNQAKQKFIDRVQELSKEFLELNKILDTELLNKPVITQSMINVRSLSLENRKEYYIQNRIEDQKNWYATKAQFNKNRYNSWFTVIIIAQSVSLISIVYLINSPNSNWNFVGFFTTISASAISWLQLKRHQELKQAYTTASQELNLIVSLADEITGENEFSKFVLDSENAVSREHTLWLAQRRR</sequence>
<organism evidence="4 5">
    <name type="scientific">Spirosoma taeanense</name>
    <dbReference type="NCBI Taxonomy" id="2735870"/>
    <lineage>
        <taxon>Bacteria</taxon>
        <taxon>Pseudomonadati</taxon>
        <taxon>Bacteroidota</taxon>
        <taxon>Cytophagia</taxon>
        <taxon>Cytophagales</taxon>
        <taxon>Cytophagaceae</taxon>
        <taxon>Spirosoma</taxon>
    </lineage>
</organism>
<feature type="transmembrane region" description="Helical" evidence="1">
    <location>
        <begin position="60"/>
        <end position="80"/>
    </location>
</feature>
<protein>
    <submittedName>
        <fullName evidence="4">DUF4231 domain-containing protein</fullName>
    </submittedName>
</protein>
<evidence type="ECO:0000259" key="2">
    <source>
        <dbReference type="Pfam" id="PF18181"/>
    </source>
</evidence>
<feature type="transmembrane region" description="Helical" evidence="1">
    <location>
        <begin position="30"/>
        <end position="48"/>
    </location>
</feature>
<dbReference type="InterPro" id="IPR041116">
    <property type="entry name" value="SLATT_3"/>
</dbReference>
<dbReference type="AlphaFoldDB" id="A0A6M5Y5N1"/>
<feature type="transmembrane region" description="Helical" evidence="1">
    <location>
        <begin position="197"/>
        <end position="217"/>
    </location>
</feature>
<keyword evidence="1" id="KW-1133">Transmembrane helix</keyword>
<name>A0A6M5Y5N1_9BACT</name>
<dbReference type="KEGG" id="stae:HNV11_06730"/>
<keyword evidence="5" id="KW-1185">Reference proteome</keyword>
<feature type="domain" description="SMODS and SLOG-associating 2TM effector" evidence="3">
    <location>
        <begin position="14"/>
        <end position="169"/>
    </location>
</feature>